<protein>
    <submittedName>
        <fullName evidence="1">Uncharacterized protein</fullName>
    </submittedName>
</protein>
<dbReference type="OrthoDB" id="1680482at2759"/>
<evidence type="ECO:0000313" key="1">
    <source>
        <dbReference type="EMBL" id="PON81703.1"/>
    </source>
</evidence>
<dbReference type="AlphaFoldDB" id="A0A2P5E816"/>
<dbReference type="EMBL" id="JXTC01000210">
    <property type="protein sequence ID" value="PON81703.1"/>
    <property type="molecule type" value="Genomic_DNA"/>
</dbReference>
<accession>A0A2P5E816</accession>
<organism evidence="1 2">
    <name type="scientific">Trema orientale</name>
    <name type="common">Charcoal tree</name>
    <name type="synonym">Celtis orientalis</name>
    <dbReference type="NCBI Taxonomy" id="63057"/>
    <lineage>
        <taxon>Eukaryota</taxon>
        <taxon>Viridiplantae</taxon>
        <taxon>Streptophyta</taxon>
        <taxon>Embryophyta</taxon>
        <taxon>Tracheophyta</taxon>
        <taxon>Spermatophyta</taxon>
        <taxon>Magnoliopsida</taxon>
        <taxon>eudicotyledons</taxon>
        <taxon>Gunneridae</taxon>
        <taxon>Pentapetalae</taxon>
        <taxon>rosids</taxon>
        <taxon>fabids</taxon>
        <taxon>Rosales</taxon>
        <taxon>Cannabaceae</taxon>
        <taxon>Trema</taxon>
    </lineage>
</organism>
<evidence type="ECO:0000313" key="2">
    <source>
        <dbReference type="Proteomes" id="UP000237000"/>
    </source>
</evidence>
<sequence>MDQFRQSFTTTNTYFANYVETVWKEFKNSGEKVDRDQQSALQKYVLGGRLACSFSWTEVDQGDEDDDTIIREKMEPMATLLPILLDFLGLFAERKDDYGSAPF</sequence>
<gene>
    <name evidence="1" type="ORF">TorRG33x02_225220</name>
</gene>
<comment type="caution">
    <text evidence="1">The sequence shown here is derived from an EMBL/GenBank/DDBJ whole genome shotgun (WGS) entry which is preliminary data.</text>
</comment>
<name>A0A2P5E816_TREOI</name>
<keyword evidence="2" id="KW-1185">Reference proteome</keyword>
<dbReference type="InParanoid" id="A0A2P5E816"/>
<dbReference type="Proteomes" id="UP000237000">
    <property type="component" value="Unassembled WGS sequence"/>
</dbReference>
<proteinExistence type="predicted"/>
<reference evidence="2" key="1">
    <citation type="submission" date="2016-06" db="EMBL/GenBank/DDBJ databases">
        <title>Parallel loss of symbiosis genes in relatives of nitrogen-fixing non-legume Parasponia.</title>
        <authorList>
            <person name="Van Velzen R."/>
            <person name="Holmer R."/>
            <person name="Bu F."/>
            <person name="Rutten L."/>
            <person name="Van Zeijl A."/>
            <person name="Liu W."/>
            <person name="Santuari L."/>
            <person name="Cao Q."/>
            <person name="Sharma T."/>
            <person name="Shen D."/>
            <person name="Roswanjaya Y."/>
            <person name="Wardhani T."/>
            <person name="Kalhor M.S."/>
            <person name="Jansen J."/>
            <person name="Van den Hoogen J."/>
            <person name="Gungor B."/>
            <person name="Hartog M."/>
            <person name="Hontelez J."/>
            <person name="Verver J."/>
            <person name="Yang W.-C."/>
            <person name="Schijlen E."/>
            <person name="Repin R."/>
            <person name="Schilthuizen M."/>
            <person name="Schranz E."/>
            <person name="Heidstra R."/>
            <person name="Miyata K."/>
            <person name="Fedorova E."/>
            <person name="Kohlen W."/>
            <person name="Bisseling T."/>
            <person name="Smit S."/>
            <person name="Geurts R."/>
        </authorList>
    </citation>
    <scope>NUCLEOTIDE SEQUENCE [LARGE SCALE GENOMIC DNA]</scope>
    <source>
        <strain evidence="2">cv. RG33-2</strain>
    </source>
</reference>